<dbReference type="InterPro" id="IPR037066">
    <property type="entry name" value="Plug_dom_sf"/>
</dbReference>
<dbReference type="PROSITE" id="PS52016">
    <property type="entry name" value="TONB_DEPENDENT_REC_3"/>
    <property type="match status" value="1"/>
</dbReference>
<dbReference type="PANTHER" id="PTHR30069">
    <property type="entry name" value="TONB-DEPENDENT OUTER MEMBRANE RECEPTOR"/>
    <property type="match status" value="1"/>
</dbReference>
<dbReference type="SUPFAM" id="SSF56935">
    <property type="entry name" value="Porins"/>
    <property type="match status" value="1"/>
</dbReference>
<dbReference type="PANTHER" id="PTHR30069:SF29">
    <property type="entry name" value="HEMOGLOBIN AND HEMOGLOBIN-HAPTOGLOBIN-BINDING PROTEIN 1-RELATED"/>
    <property type="match status" value="1"/>
</dbReference>
<dbReference type="Pfam" id="PF07715">
    <property type="entry name" value="Plug"/>
    <property type="match status" value="1"/>
</dbReference>
<evidence type="ECO:0000259" key="13">
    <source>
        <dbReference type="Pfam" id="PF00593"/>
    </source>
</evidence>
<sequence>MRFVGFFLYLAMFSLSSLIGKDARAQDVDALFNLTFDELLEQQISISAKESVALQASPSTVTLFTRQMLDRLAVDNLYDLLNYVPGFQVTRGDWVGAVPKEHARGVYLDNGYVLFMVDGQRINEISFGKASVYSPYIPLSLAERVEVIRGPGSALYGSNAFMGVVNLITRQDDNLLSARLGSNASRGATLTLHPQWAGLNWQLLLDVQRHGGAAHNFNDLTINDPRQSLFVQLGVQGQRWHLRSRYNKTSMNGYINLGGASDNNRYESENLGLEAGLHWWQDDSGALSSSLDISEHRIASAGLLVEAQPGLLAADFFNGPNWVTRNLQLSTDWLKPLMPGWELNAGVILLNAEQHQAGALTTHLQGGEFVLSDSAYLGGISAFRQVDAFDSLLASQNSRSAYLQLQWQAADDWLLYLGSRYDKVQRLAANWSPRFALIHQLNDTHSLRLQYGEAFRTPTTNELFSSDNVTQGNPLLQQEKIATLEAIWRWQGSNTQWETVLFRNKMQDFVNKVAVEGGSRFTFANTDEHEIRGVETSLNWKLNEHWEGQLNYTLLFDNPFNASFKHYGQLRLGYQQESLSLNLDALWRSAVGEQGFHQSAYSLINFQGRWQWQEKQVLTLSLTNLFDKQYQVYEPRLSNLAMPGERRQLILGYQLSF</sequence>
<keyword evidence="7 12" id="KW-0798">TonB box</keyword>
<dbReference type="EMBL" id="BAAAEI010000008">
    <property type="protein sequence ID" value="GAA0354142.1"/>
    <property type="molecule type" value="Genomic_DNA"/>
</dbReference>
<dbReference type="Gene3D" id="2.170.130.10">
    <property type="entry name" value="TonB-dependent receptor, plug domain"/>
    <property type="match status" value="1"/>
</dbReference>
<evidence type="ECO:0000259" key="14">
    <source>
        <dbReference type="Pfam" id="PF07715"/>
    </source>
</evidence>
<gene>
    <name evidence="15" type="primary">cirA</name>
    <name evidence="15" type="ORF">GCM10009092_18070</name>
</gene>
<dbReference type="Proteomes" id="UP001501757">
    <property type="component" value="Unassembled WGS sequence"/>
</dbReference>
<feature type="domain" description="TonB-dependent receptor plug" evidence="14">
    <location>
        <begin position="54"/>
        <end position="164"/>
    </location>
</feature>
<keyword evidence="16" id="KW-1185">Reference proteome</keyword>
<dbReference type="InterPro" id="IPR000531">
    <property type="entry name" value="Beta-barrel_TonB"/>
</dbReference>
<evidence type="ECO:0000256" key="10">
    <source>
        <dbReference type="ARBA" id="ARBA00023237"/>
    </source>
</evidence>
<protein>
    <submittedName>
        <fullName evidence="15">Catecholate siderophore receptor CirA</fullName>
    </submittedName>
</protein>
<accession>A0ABP3GT94</accession>
<comment type="caution">
    <text evidence="15">The sequence shown here is derived from an EMBL/GenBank/DDBJ whole genome shotgun (WGS) entry which is preliminary data.</text>
</comment>
<keyword evidence="8 11" id="KW-0472">Membrane</keyword>
<evidence type="ECO:0000256" key="6">
    <source>
        <dbReference type="ARBA" id="ARBA00022729"/>
    </source>
</evidence>
<dbReference type="Pfam" id="PF00593">
    <property type="entry name" value="TonB_dep_Rec_b-barrel"/>
    <property type="match status" value="1"/>
</dbReference>
<dbReference type="InterPro" id="IPR036942">
    <property type="entry name" value="Beta-barrel_TonB_sf"/>
</dbReference>
<evidence type="ECO:0000256" key="9">
    <source>
        <dbReference type="ARBA" id="ARBA00023170"/>
    </source>
</evidence>
<keyword evidence="4 11" id="KW-1134">Transmembrane beta strand</keyword>
<evidence type="ECO:0000256" key="3">
    <source>
        <dbReference type="ARBA" id="ARBA00022448"/>
    </source>
</evidence>
<evidence type="ECO:0000313" key="16">
    <source>
        <dbReference type="Proteomes" id="UP001501757"/>
    </source>
</evidence>
<dbReference type="CDD" id="cd01347">
    <property type="entry name" value="ligand_gated_channel"/>
    <property type="match status" value="1"/>
</dbReference>
<dbReference type="RefSeq" id="WP_343844354.1">
    <property type="nucleotide sequence ID" value="NZ_BAAAEI010000008.1"/>
</dbReference>
<feature type="domain" description="TonB-dependent receptor-like beta-barrel" evidence="13">
    <location>
        <begin position="221"/>
        <end position="625"/>
    </location>
</feature>
<proteinExistence type="inferred from homology"/>
<name>A0ABP3GT94_9ALTE</name>
<keyword evidence="10 11" id="KW-0998">Cell outer membrane</keyword>
<organism evidence="15 16">
    <name type="scientific">Bowmanella denitrificans</name>
    <dbReference type="NCBI Taxonomy" id="366582"/>
    <lineage>
        <taxon>Bacteria</taxon>
        <taxon>Pseudomonadati</taxon>
        <taxon>Pseudomonadota</taxon>
        <taxon>Gammaproteobacteria</taxon>
        <taxon>Alteromonadales</taxon>
        <taxon>Alteromonadaceae</taxon>
        <taxon>Bowmanella</taxon>
    </lineage>
</organism>
<evidence type="ECO:0000256" key="11">
    <source>
        <dbReference type="PROSITE-ProRule" id="PRU01360"/>
    </source>
</evidence>
<dbReference type="InterPro" id="IPR012910">
    <property type="entry name" value="Plug_dom"/>
</dbReference>
<keyword evidence="3 11" id="KW-0813">Transport</keyword>
<evidence type="ECO:0000256" key="2">
    <source>
        <dbReference type="ARBA" id="ARBA00008143"/>
    </source>
</evidence>
<keyword evidence="6" id="KW-0732">Signal</keyword>
<evidence type="ECO:0000256" key="4">
    <source>
        <dbReference type="ARBA" id="ARBA00022452"/>
    </source>
</evidence>
<evidence type="ECO:0000256" key="12">
    <source>
        <dbReference type="RuleBase" id="RU003357"/>
    </source>
</evidence>
<evidence type="ECO:0000256" key="7">
    <source>
        <dbReference type="ARBA" id="ARBA00023077"/>
    </source>
</evidence>
<keyword evidence="5 11" id="KW-0812">Transmembrane</keyword>
<evidence type="ECO:0000256" key="8">
    <source>
        <dbReference type="ARBA" id="ARBA00023136"/>
    </source>
</evidence>
<evidence type="ECO:0000313" key="15">
    <source>
        <dbReference type="EMBL" id="GAA0354142.1"/>
    </source>
</evidence>
<dbReference type="Gene3D" id="2.40.170.20">
    <property type="entry name" value="TonB-dependent receptor, beta-barrel domain"/>
    <property type="match status" value="1"/>
</dbReference>
<dbReference type="InterPro" id="IPR039426">
    <property type="entry name" value="TonB-dep_rcpt-like"/>
</dbReference>
<comment type="similarity">
    <text evidence="2">Belongs to the TonB-dependent receptor family. Hemoglobin/haptoglobin binding protein subfamily.</text>
</comment>
<reference evidence="16" key="1">
    <citation type="journal article" date="2019" name="Int. J. Syst. Evol. Microbiol.">
        <title>The Global Catalogue of Microorganisms (GCM) 10K type strain sequencing project: providing services to taxonomists for standard genome sequencing and annotation.</title>
        <authorList>
            <consortium name="The Broad Institute Genomics Platform"/>
            <consortium name="The Broad Institute Genome Sequencing Center for Infectious Disease"/>
            <person name="Wu L."/>
            <person name="Ma J."/>
        </authorList>
    </citation>
    <scope>NUCLEOTIDE SEQUENCE [LARGE SCALE GENOMIC DNA]</scope>
    <source>
        <strain evidence="16">JCM 13378</strain>
    </source>
</reference>
<evidence type="ECO:0000256" key="1">
    <source>
        <dbReference type="ARBA" id="ARBA00004571"/>
    </source>
</evidence>
<comment type="subcellular location">
    <subcellularLocation>
        <location evidence="1 11">Cell outer membrane</location>
        <topology evidence="1 11">Multi-pass membrane protein</topology>
    </subcellularLocation>
</comment>
<keyword evidence="9 15" id="KW-0675">Receptor</keyword>
<evidence type="ECO:0000256" key="5">
    <source>
        <dbReference type="ARBA" id="ARBA00022692"/>
    </source>
</evidence>